<evidence type="ECO:0000256" key="1">
    <source>
        <dbReference type="SAM" id="MobiDB-lite"/>
    </source>
</evidence>
<evidence type="ECO:0000313" key="3">
    <source>
        <dbReference type="Proteomes" id="UP001292094"/>
    </source>
</evidence>
<feature type="compositionally biased region" description="Gly residues" evidence="1">
    <location>
        <begin position="30"/>
        <end position="41"/>
    </location>
</feature>
<dbReference type="EMBL" id="JAWZYT010000073">
    <property type="protein sequence ID" value="KAK4328513.1"/>
    <property type="molecule type" value="Genomic_DNA"/>
</dbReference>
<evidence type="ECO:0000313" key="2">
    <source>
        <dbReference type="EMBL" id="KAK4328513.1"/>
    </source>
</evidence>
<feature type="compositionally biased region" description="Pro residues" evidence="1">
    <location>
        <begin position="49"/>
        <end position="59"/>
    </location>
</feature>
<comment type="caution">
    <text evidence="2">The sequence shown here is derived from an EMBL/GenBank/DDBJ whole genome shotgun (WGS) entry which is preliminary data.</text>
</comment>
<gene>
    <name evidence="2" type="ORF">Pmani_001112</name>
</gene>
<protein>
    <submittedName>
        <fullName evidence="2">Uncharacterized protein</fullName>
    </submittedName>
</protein>
<sequence>MAPHTGSATASADDARVCNANPASIRPTKGGVGGSCGGRPTAGGHKVHFPPPPPPLPPPTRVRCRGLLSTITGSEESAETFVFVRV</sequence>
<organism evidence="2 3">
    <name type="scientific">Petrolisthes manimaculis</name>
    <dbReference type="NCBI Taxonomy" id="1843537"/>
    <lineage>
        <taxon>Eukaryota</taxon>
        <taxon>Metazoa</taxon>
        <taxon>Ecdysozoa</taxon>
        <taxon>Arthropoda</taxon>
        <taxon>Crustacea</taxon>
        <taxon>Multicrustacea</taxon>
        <taxon>Malacostraca</taxon>
        <taxon>Eumalacostraca</taxon>
        <taxon>Eucarida</taxon>
        <taxon>Decapoda</taxon>
        <taxon>Pleocyemata</taxon>
        <taxon>Anomura</taxon>
        <taxon>Galatheoidea</taxon>
        <taxon>Porcellanidae</taxon>
        <taxon>Petrolisthes</taxon>
    </lineage>
</organism>
<dbReference type="AlphaFoldDB" id="A0AAE1QMW8"/>
<accession>A0AAE1QMW8</accession>
<dbReference type="Proteomes" id="UP001292094">
    <property type="component" value="Unassembled WGS sequence"/>
</dbReference>
<proteinExistence type="predicted"/>
<reference evidence="2" key="1">
    <citation type="submission" date="2023-11" db="EMBL/GenBank/DDBJ databases">
        <title>Genome assemblies of two species of porcelain crab, Petrolisthes cinctipes and Petrolisthes manimaculis (Anomura: Porcellanidae).</title>
        <authorList>
            <person name="Angst P."/>
        </authorList>
    </citation>
    <scope>NUCLEOTIDE SEQUENCE</scope>
    <source>
        <strain evidence="2">PB745_02</strain>
        <tissue evidence="2">Gill</tissue>
    </source>
</reference>
<name>A0AAE1QMW8_9EUCA</name>
<keyword evidence="3" id="KW-1185">Reference proteome</keyword>
<feature type="compositionally biased region" description="Polar residues" evidence="1">
    <location>
        <begin position="1"/>
        <end position="10"/>
    </location>
</feature>
<feature type="region of interest" description="Disordered" evidence="1">
    <location>
        <begin position="1"/>
        <end position="59"/>
    </location>
</feature>